<dbReference type="PROSITE" id="PS51195">
    <property type="entry name" value="Q_MOTIF"/>
    <property type="match status" value="1"/>
</dbReference>
<dbReference type="SMART" id="SM00490">
    <property type="entry name" value="HELICc"/>
    <property type="match status" value="1"/>
</dbReference>
<evidence type="ECO:0000259" key="20">
    <source>
        <dbReference type="PROSITE" id="PS51194"/>
    </source>
</evidence>
<evidence type="ECO:0000256" key="3">
    <source>
        <dbReference type="ARBA" id="ARBA00022664"/>
    </source>
</evidence>
<evidence type="ECO:0000256" key="12">
    <source>
        <dbReference type="ARBA" id="ARBA00038511"/>
    </source>
</evidence>
<evidence type="ECO:0000256" key="9">
    <source>
        <dbReference type="ARBA" id="ARBA00023054"/>
    </source>
</evidence>
<feature type="short sequence motif" description="Q motif" evidence="17">
    <location>
        <begin position="387"/>
        <end position="415"/>
    </location>
</feature>
<proteinExistence type="inferred from homology"/>
<dbReference type="GO" id="GO:0003676">
    <property type="term" value="F:nucleic acid binding"/>
    <property type="evidence" value="ECO:0007669"/>
    <property type="project" value="InterPro"/>
</dbReference>
<keyword evidence="8" id="KW-0067">ATP-binding</keyword>
<comment type="function">
    <text evidence="14">Component of the 17S U2 SnRNP complex of the spliceosome, a large ribonucleoprotein complex that removes introns from transcribed pre-mRNAs. The 17S U2 SnRNP complex (1) directly participates in early spliceosome assembly and (2) mediates recognition of the intron branch site during pre-mRNA splicing by promoting the selection of the pre-mRNA branch-site adenosine, the nucleophile for the first step of splicing. Within the 17S U2 SnRNP complex, DDX46 plays essential roles during assembly of pre-spliceosome and proofreading of the branch site.</text>
</comment>
<reference evidence="22" key="1">
    <citation type="journal article" date="2023" name="bioRxiv">
        <title>Scaffold-level genome assemblies of two parasitoid biocontrol wasps reveal the parthenogenesis mechanism and an associated novel virus.</title>
        <authorList>
            <person name="Inwood S."/>
            <person name="Skelly J."/>
            <person name="Guhlin J."/>
            <person name="Harrop T."/>
            <person name="Goldson S."/>
            <person name="Dearden P."/>
        </authorList>
    </citation>
    <scope>NUCLEOTIDE SEQUENCE</scope>
    <source>
        <strain evidence="22">Irish</strain>
        <tissue evidence="22">Whole body</tissue>
    </source>
</reference>
<dbReference type="GO" id="GO:0016787">
    <property type="term" value="F:hydrolase activity"/>
    <property type="evidence" value="ECO:0007669"/>
    <property type="project" value="UniProtKB-KW"/>
</dbReference>
<comment type="catalytic activity">
    <reaction evidence="13">
        <text>ATP + H2O = ADP + phosphate + H(+)</text>
        <dbReference type="Rhea" id="RHEA:13065"/>
        <dbReference type="ChEBI" id="CHEBI:15377"/>
        <dbReference type="ChEBI" id="CHEBI:15378"/>
        <dbReference type="ChEBI" id="CHEBI:30616"/>
        <dbReference type="ChEBI" id="CHEBI:43474"/>
        <dbReference type="ChEBI" id="CHEBI:456216"/>
        <dbReference type="EC" id="3.6.4.13"/>
    </reaction>
</comment>
<keyword evidence="6" id="KW-0378">Hydrolase</keyword>
<feature type="compositionally biased region" description="Basic and acidic residues" evidence="18">
    <location>
        <begin position="56"/>
        <end position="99"/>
    </location>
</feature>
<evidence type="ECO:0000256" key="1">
    <source>
        <dbReference type="ARBA" id="ARBA00004324"/>
    </source>
</evidence>
<dbReference type="InterPro" id="IPR011545">
    <property type="entry name" value="DEAD/DEAH_box_helicase_dom"/>
</dbReference>
<dbReference type="GO" id="GO:0003724">
    <property type="term" value="F:RNA helicase activity"/>
    <property type="evidence" value="ECO:0007669"/>
    <property type="project" value="UniProtKB-EC"/>
</dbReference>
<gene>
    <name evidence="22" type="ORF">PV328_004854</name>
</gene>
<evidence type="ECO:0000256" key="18">
    <source>
        <dbReference type="SAM" id="MobiDB-lite"/>
    </source>
</evidence>
<evidence type="ECO:0000256" key="6">
    <source>
        <dbReference type="ARBA" id="ARBA00022801"/>
    </source>
</evidence>
<comment type="similarity">
    <text evidence="12">Belongs to the DEAD box helicase family. DDX46/PRP5 subfamily.</text>
</comment>
<dbReference type="GO" id="GO:0016607">
    <property type="term" value="C:nuclear speck"/>
    <property type="evidence" value="ECO:0007669"/>
    <property type="project" value="UniProtKB-SubCell"/>
</dbReference>
<evidence type="ECO:0000256" key="8">
    <source>
        <dbReference type="ARBA" id="ARBA00022840"/>
    </source>
</evidence>
<dbReference type="InterPro" id="IPR014001">
    <property type="entry name" value="Helicase_ATP-bd"/>
</dbReference>
<keyword evidence="4" id="KW-0747">Spliceosome</keyword>
<keyword evidence="5" id="KW-0547">Nucleotide-binding</keyword>
<reference evidence="22" key="2">
    <citation type="submission" date="2023-03" db="EMBL/GenBank/DDBJ databases">
        <authorList>
            <person name="Inwood S.N."/>
            <person name="Skelly J.G."/>
            <person name="Guhlin J."/>
            <person name="Harrop T.W.R."/>
            <person name="Goldson S.G."/>
            <person name="Dearden P.K."/>
        </authorList>
    </citation>
    <scope>NUCLEOTIDE SEQUENCE</scope>
    <source>
        <strain evidence="22">Irish</strain>
        <tissue evidence="22">Whole body</tissue>
    </source>
</reference>
<feature type="region of interest" description="Disordered" evidence="18">
    <location>
        <begin position="1"/>
        <end position="148"/>
    </location>
</feature>
<dbReference type="AlphaFoldDB" id="A0AA39KM24"/>
<dbReference type="SMART" id="SM00487">
    <property type="entry name" value="DEXDc"/>
    <property type="match status" value="1"/>
</dbReference>
<comment type="caution">
    <text evidence="22">The sequence shown here is derived from an EMBL/GenBank/DDBJ whole genome shotgun (WGS) entry which is preliminary data.</text>
</comment>
<dbReference type="Gene3D" id="3.40.50.300">
    <property type="entry name" value="P-loop containing nucleotide triphosphate hydrolases"/>
    <property type="match status" value="2"/>
</dbReference>
<dbReference type="EMBL" id="JAQQBS010001422">
    <property type="protein sequence ID" value="KAK0166434.1"/>
    <property type="molecule type" value="Genomic_DNA"/>
</dbReference>
<dbReference type="SUPFAM" id="SSF52540">
    <property type="entry name" value="P-loop containing nucleoside triphosphate hydrolases"/>
    <property type="match status" value="2"/>
</dbReference>
<dbReference type="Pfam" id="PF00271">
    <property type="entry name" value="Helicase_C"/>
    <property type="match status" value="1"/>
</dbReference>
<dbReference type="GO" id="GO:0005524">
    <property type="term" value="F:ATP binding"/>
    <property type="evidence" value="ECO:0007669"/>
    <property type="project" value="UniProtKB-KW"/>
</dbReference>
<evidence type="ECO:0000259" key="19">
    <source>
        <dbReference type="PROSITE" id="PS51192"/>
    </source>
</evidence>
<evidence type="ECO:0000256" key="2">
    <source>
        <dbReference type="ARBA" id="ARBA00012552"/>
    </source>
</evidence>
<keyword evidence="7" id="KW-0347">Helicase</keyword>
<evidence type="ECO:0000256" key="11">
    <source>
        <dbReference type="ARBA" id="ARBA00023242"/>
    </source>
</evidence>
<keyword evidence="11" id="KW-0539">Nucleus</keyword>
<dbReference type="FunFam" id="3.40.50.300:FF:000584">
    <property type="entry name" value="probable ATP-dependent RNA helicase DDX46"/>
    <property type="match status" value="1"/>
</dbReference>
<feature type="compositionally biased region" description="Basic and acidic residues" evidence="18">
    <location>
        <begin position="212"/>
        <end position="237"/>
    </location>
</feature>
<dbReference type="PROSITE" id="PS51194">
    <property type="entry name" value="HELICASE_CTER"/>
    <property type="match status" value="1"/>
</dbReference>
<evidence type="ECO:0000256" key="14">
    <source>
        <dbReference type="ARBA" id="ARBA00049949"/>
    </source>
</evidence>
<dbReference type="InterPro" id="IPR014014">
    <property type="entry name" value="RNA_helicase_DEAD_Q_motif"/>
</dbReference>
<keyword evidence="3" id="KW-0507">mRNA processing</keyword>
<evidence type="ECO:0000256" key="4">
    <source>
        <dbReference type="ARBA" id="ARBA00022728"/>
    </source>
</evidence>
<dbReference type="PROSITE" id="PS00039">
    <property type="entry name" value="DEAD_ATP_HELICASE"/>
    <property type="match status" value="1"/>
</dbReference>
<evidence type="ECO:0000256" key="10">
    <source>
        <dbReference type="ARBA" id="ARBA00023187"/>
    </source>
</evidence>
<dbReference type="InterPro" id="IPR001650">
    <property type="entry name" value="Helicase_C-like"/>
</dbReference>
<feature type="compositionally biased region" description="Basic residues" evidence="18">
    <location>
        <begin position="45"/>
        <end position="55"/>
    </location>
</feature>
<name>A0AA39KM24_9HYME</name>
<feature type="domain" description="Helicase C-terminal" evidence="20">
    <location>
        <begin position="607"/>
        <end position="768"/>
    </location>
</feature>
<dbReference type="EC" id="3.6.4.13" evidence="2"/>
<dbReference type="CDD" id="cd17953">
    <property type="entry name" value="DEADc_DDX46"/>
    <property type="match status" value="1"/>
</dbReference>
<evidence type="ECO:0000256" key="16">
    <source>
        <dbReference type="ARBA" id="ARBA00050042"/>
    </source>
</evidence>
<evidence type="ECO:0000313" key="22">
    <source>
        <dbReference type="EMBL" id="KAK0166434.1"/>
    </source>
</evidence>
<accession>A0AA39KM24</accession>
<dbReference type="Proteomes" id="UP001168990">
    <property type="component" value="Unassembled WGS sequence"/>
</dbReference>
<feature type="domain" description="DEAD-box RNA helicase Q" evidence="21">
    <location>
        <begin position="387"/>
        <end position="415"/>
    </location>
</feature>
<dbReference type="CDD" id="cd18787">
    <property type="entry name" value="SF2_C_DEAD"/>
    <property type="match status" value="1"/>
</dbReference>
<dbReference type="GO" id="GO:0005681">
    <property type="term" value="C:spliceosomal complex"/>
    <property type="evidence" value="ECO:0007669"/>
    <property type="project" value="UniProtKB-KW"/>
</dbReference>
<dbReference type="FunFam" id="3.40.50.300:FF:000079">
    <property type="entry name" value="probable ATP-dependent RNA helicase DDX17"/>
    <property type="match status" value="1"/>
</dbReference>
<evidence type="ECO:0000256" key="7">
    <source>
        <dbReference type="ARBA" id="ARBA00022806"/>
    </source>
</evidence>
<feature type="domain" description="Helicase ATP-binding" evidence="19">
    <location>
        <begin position="418"/>
        <end position="596"/>
    </location>
</feature>
<feature type="region of interest" description="Disordered" evidence="18">
    <location>
        <begin position="196"/>
        <end position="245"/>
    </location>
</feature>
<keyword evidence="23" id="KW-1185">Reference proteome</keyword>
<evidence type="ECO:0000256" key="17">
    <source>
        <dbReference type="PROSITE-ProRule" id="PRU00552"/>
    </source>
</evidence>
<comment type="subcellular location">
    <subcellularLocation>
        <location evidence="1">Nucleus speckle</location>
    </subcellularLocation>
</comment>
<dbReference type="Pfam" id="PF00270">
    <property type="entry name" value="DEAD"/>
    <property type="match status" value="1"/>
</dbReference>
<dbReference type="GO" id="GO:0000398">
    <property type="term" value="P:mRNA splicing, via spliceosome"/>
    <property type="evidence" value="ECO:0007669"/>
    <property type="project" value="UniProtKB-ARBA"/>
</dbReference>
<dbReference type="PANTHER" id="PTHR47958">
    <property type="entry name" value="ATP-DEPENDENT RNA HELICASE DBP3"/>
    <property type="match status" value="1"/>
</dbReference>
<dbReference type="CDD" id="cd22473">
    <property type="entry name" value="KH-I_DDX46"/>
    <property type="match status" value="1"/>
</dbReference>
<keyword evidence="10" id="KW-0508">mRNA splicing</keyword>
<evidence type="ECO:0000256" key="5">
    <source>
        <dbReference type="ARBA" id="ARBA00022741"/>
    </source>
</evidence>
<dbReference type="InterPro" id="IPR056149">
    <property type="entry name" value="PRP5/DDX46/KHDC4_KH"/>
</dbReference>
<feature type="compositionally biased region" description="Basic and acidic residues" evidence="18">
    <location>
        <begin position="121"/>
        <end position="148"/>
    </location>
</feature>
<evidence type="ECO:0000256" key="15">
    <source>
        <dbReference type="ARBA" id="ARBA00050029"/>
    </source>
</evidence>
<dbReference type="PROSITE" id="PS51192">
    <property type="entry name" value="HELICASE_ATP_BIND_1"/>
    <property type="match status" value="1"/>
</dbReference>
<dbReference type="InterPro" id="IPR027417">
    <property type="entry name" value="P-loop_NTPase"/>
</dbReference>
<protein>
    <recommendedName>
        <fullName evidence="15">Probable ATP-dependent RNA helicase DDX46</fullName>
        <ecNumber evidence="2">3.6.4.13</ecNumber>
    </recommendedName>
    <alternativeName>
        <fullName evidence="16">DEAD box protein 46</fullName>
    </alternativeName>
</protein>
<sequence>MVRSSDKERHHRRRSRSRSRSRSATPEKKRRRSRSRERDRDKEKSTRHRERRSRSRERERERERERNERSERRSERTERERERERERKRDESKEKRVESSSKSSSRSNKESSRSKRSRSREKKDKDKNNDAEELPFDHTRLDKEEEQKRLELEMQKRRERIERWRAERKKKELEATKKDGKSSILANLQLPMKKWSLEDDSDEETPVIQINVKKDEEEEGVKSEEVTQVVEEEKKIEDEEEEVDPLDAFMAEVQEEVRKVNKSSKSGANGTGTSESQSGGVVIVTGVAKKKIQKQKGELIEQNQDGLEYSSEEEGENLHETAAGIANKQKRELAKVDHTTTDYLPFRKSFYVEVPEIARMSSDEVELYKEELEGIRVKGKGCPKPIKSWAQCGVTKKELEVLKKLGYEKPTPIQCQAIPAIMSGRDLIGIAKTGSGKTLAFLLPMFRHILDQPALVDGDGPIALIMTPTRELCMQIGRDSKKFTKSLGLSHVCVYGGTGISEQIAELKRGAEIIVCTPGRMIDMLAANSGRVTNLRRVTYVVLDEADRMFDMGFEPQVMRIMENVRPDRQTVLFSATFPRQMEALARRILTRPVEVQVGGRSIVCKEVEQHVVVLEEDQKFYKLLEILGHYQDKGSIIIFVDKQENADTLLKDLMKASYSCMSLHGGIDQCDRDSTILDFKAGRTKLLVATSVAARGLDVKQLVLVINYDCPNHYEDYVHRCGRTGRAGNKGYAYTFITHEQERYAGDILRAHELAGVPVPDPLRQLWEAYKARQAADGKKVHTGGGFSGKGFKFDESEAALANEKKKFQKAALGLQDSDDEDIENDIDQQIESMLAPKRTVREIARPSTANISVPGQPIPSATDKLELARRLASKINIAKNLGAEAKGATQQAAEAILKGAGPTNLITAKTVAEQLAAKLNTKLNYQPREEDLVEGEGEIGEQTFRKYEEELEINDFPQQARWRVTSKEALAQISEYSEAGLTVRGTYIATGKSPPEGERKLYLAIESTSELAVSKAKAEVSRLIKEELIKLQSSGTHTGSRGRYKVL</sequence>
<evidence type="ECO:0000313" key="23">
    <source>
        <dbReference type="Proteomes" id="UP001168990"/>
    </source>
</evidence>
<evidence type="ECO:0000259" key="21">
    <source>
        <dbReference type="PROSITE" id="PS51195"/>
    </source>
</evidence>
<feature type="region of interest" description="Disordered" evidence="18">
    <location>
        <begin position="257"/>
        <end position="278"/>
    </location>
</feature>
<dbReference type="GO" id="GO:0010468">
    <property type="term" value="P:regulation of gene expression"/>
    <property type="evidence" value="ECO:0007669"/>
    <property type="project" value="UniProtKB-ARBA"/>
</dbReference>
<dbReference type="Pfam" id="PF23469">
    <property type="entry name" value="KH_12"/>
    <property type="match status" value="1"/>
</dbReference>
<evidence type="ECO:0000256" key="13">
    <source>
        <dbReference type="ARBA" id="ARBA00047984"/>
    </source>
</evidence>
<feature type="compositionally biased region" description="Polar residues" evidence="18">
    <location>
        <begin position="263"/>
        <end position="278"/>
    </location>
</feature>
<dbReference type="InterPro" id="IPR000629">
    <property type="entry name" value="RNA-helicase_DEAD-box_CS"/>
</dbReference>
<organism evidence="22 23">
    <name type="scientific">Microctonus aethiopoides</name>
    <dbReference type="NCBI Taxonomy" id="144406"/>
    <lineage>
        <taxon>Eukaryota</taxon>
        <taxon>Metazoa</taxon>
        <taxon>Ecdysozoa</taxon>
        <taxon>Arthropoda</taxon>
        <taxon>Hexapoda</taxon>
        <taxon>Insecta</taxon>
        <taxon>Pterygota</taxon>
        <taxon>Neoptera</taxon>
        <taxon>Endopterygota</taxon>
        <taxon>Hymenoptera</taxon>
        <taxon>Apocrita</taxon>
        <taxon>Ichneumonoidea</taxon>
        <taxon>Braconidae</taxon>
        <taxon>Euphorinae</taxon>
        <taxon>Microctonus</taxon>
    </lineage>
</organism>
<keyword evidence="9" id="KW-0175">Coiled coil</keyword>
<feature type="compositionally biased region" description="Basic residues" evidence="18">
    <location>
        <begin position="9"/>
        <end position="21"/>
    </location>
</feature>